<dbReference type="Proteomes" id="UP000790709">
    <property type="component" value="Unassembled WGS sequence"/>
</dbReference>
<gene>
    <name evidence="1" type="ORF">BV22DRAFT_1133659</name>
</gene>
<accession>A0ACB8B349</accession>
<reference evidence="1" key="1">
    <citation type="journal article" date="2021" name="New Phytol.">
        <title>Evolutionary innovations through gain and loss of genes in the ectomycorrhizal Boletales.</title>
        <authorList>
            <person name="Wu G."/>
            <person name="Miyauchi S."/>
            <person name="Morin E."/>
            <person name="Kuo A."/>
            <person name="Drula E."/>
            <person name="Varga T."/>
            <person name="Kohler A."/>
            <person name="Feng B."/>
            <person name="Cao Y."/>
            <person name="Lipzen A."/>
            <person name="Daum C."/>
            <person name="Hundley H."/>
            <person name="Pangilinan J."/>
            <person name="Johnson J."/>
            <person name="Barry K."/>
            <person name="LaButti K."/>
            <person name="Ng V."/>
            <person name="Ahrendt S."/>
            <person name="Min B."/>
            <person name="Choi I.G."/>
            <person name="Park H."/>
            <person name="Plett J.M."/>
            <person name="Magnuson J."/>
            <person name="Spatafora J.W."/>
            <person name="Nagy L.G."/>
            <person name="Henrissat B."/>
            <person name="Grigoriev I.V."/>
            <person name="Yang Z.L."/>
            <person name="Xu J."/>
            <person name="Martin F.M."/>
        </authorList>
    </citation>
    <scope>NUCLEOTIDE SEQUENCE</scope>
    <source>
        <strain evidence="1">KUC20120723A-06</strain>
    </source>
</reference>
<proteinExistence type="predicted"/>
<evidence type="ECO:0000313" key="2">
    <source>
        <dbReference type="Proteomes" id="UP000790709"/>
    </source>
</evidence>
<name>A0ACB8B349_9AGAM</name>
<sequence>MSESTAIAAMPDNLAPAKLIDPGLLRPSATPTYDEKWQKDSYVCRCKGVEFPEDALVATWQNSLQTVLPFAATHAGVPAPQDEDHVTIDQLAANEFIRSIHQAIAKGHLVIVPKWYGDQSRPPVDWNPESLQCAFHNMNRDVIWQDAGFLPLDWKNILQISPTADAGITLVDSYLSGGKGGPKVPGKLEVDNNGYSQGLKVHYHGALLKFIATLEDPSHGL</sequence>
<comment type="caution">
    <text evidence="1">The sequence shown here is derived from an EMBL/GenBank/DDBJ whole genome shotgun (WGS) entry which is preliminary data.</text>
</comment>
<dbReference type="EMBL" id="MU266639">
    <property type="protein sequence ID" value="KAH7919684.1"/>
    <property type="molecule type" value="Genomic_DNA"/>
</dbReference>
<organism evidence="1 2">
    <name type="scientific">Leucogyrophana mollusca</name>
    <dbReference type="NCBI Taxonomy" id="85980"/>
    <lineage>
        <taxon>Eukaryota</taxon>
        <taxon>Fungi</taxon>
        <taxon>Dikarya</taxon>
        <taxon>Basidiomycota</taxon>
        <taxon>Agaricomycotina</taxon>
        <taxon>Agaricomycetes</taxon>
        <taxon>Agaricomycetidae</taxon>
        <taxon>Boletales</taxon>
        <taxon>Boletales incertae sedis</taxon>
        <taxon>Leucogyrophana</taxon>
    </lineage>
</organism>
<keyword evidence="2" id="KW-1185">Reference proteome</keyword>
<evidence type="ECO:0000313" key="1">
    <source>
        <dbReference type="EMBL" id="KAH7919684.1"/>
    </source>
</evidence>
<protein>
    <submittedName>
        <fullName evidence="1">Uncharacterized protein</fullName>
    </submittedName>
</protein>